<keyword evidence="1" id="KW-1133">Transmembrane helix</keyword>
<feature type="transmembrane region" description="Helical" evidence="1">
    <location>
        <begin position="29"/>
        <end position="52"/>
    </location>
</feature>
<keyword evidence="1" id="KW-0812">Transmembrane</keyword>
<dbReference type="RefSeq" id="WP_068244635.1">
    <property type="nucleotide sequence ID" value="NZ_LPUY01000075.1"/>
</dbReference>
<dbReference type="OrthoDB" id="7595044at2"/>
<feature type="transmembrane region" description="Helical" evidence="1">
    <location>
        <begin position="58"/>
        <end position="77"/>
    </location>
</feature>
<feature type="transmembrane region" description="Helical" evidence="1">
    <location>
        <begin position="163"/>
        <end position="181"/>
    </location>
</feature>
<feature type="transmembrane region" description="Helical" evidence="1">
    <location>
        <begin position="219"/>
        <end position="239"/>
    </location>
</feature>
<feature type="transmembrane region" description="Helical" evidence="1">
    <location>
        <begin position="6"/>
        <end position="22"/>
    </location>
</feature>
<evidence type="ECO:0000313" key="3">
    <source>
        <dbReference type="Proteomes" id="UP000068382"/>
    </source>
</evidence>
<reference evidence="2 3" key="1">
    <citation type="submission" date="2015-12" db="EMBL/GenBank/DDBJ databases">
        <title>Genome sequence of the marine Rhodobacteraceae strain O3.65, Candidatus Tritonibacter horizontis.</title>
        <authorList>
            <person name="Poehlein A."/>
            <person name="Giebel H.A."/>
            <person name="Voget S."/>
            <person name="Brinkhoff T."/>
        </authorList>
    </citation>
    <scope>NUCLEOTIDE SEQUENCE [LARGE SCALE GENOMIC DNA]</scope>
    <source>
        <strain evidence="2 3">O3.65</strain>
    </source>
</reference>
<feature type="transmembrane region" description="Helical" evidence="1">
    <location>
        <begin position="134"/>
        <end position="151"/>
    </location>
</feature>
<feature type="transmembrane region" description="Helical" evidence="1">
    <location>
        <begin position="375"/>
        <end position="401"/>
    </location>
</feature>
<name>A0A132BXF2_9RHOB</name>
<keyword evidence="3" id="KW-1185">Reference proteome</keyword>
<keyword evidence="1" id="KW-0472">Membrane</keyword>
<sequence length="488" mass="53625">MPNAIAYMMLLVWPVATLVFFQRLPVARAILLCLMGGYLLLPPLASFALPLVPNLDKFSISSIMALVGCLFVARAPVPALPRHGFMRVMVCLFVLCALPTVLTNRDGIIFESTPNAGPIVFFVDQLPGLRLRDLASVVMEQLIILIPFFIARRHLSTPEAHRDLLFAFFLGGMIYSIPSLIEIRVSPQINVWIYGFFQHDFAQMIRNGGYRAIVFLPHALWLALFMLSALLATTALARVQTGNSKVRFGLAAFYLFAVLVLCKSLASLAYGLAFTPLVALAPFRFQIKVALGIALIGCIYPMLRNTGIIPTDAIVAYVESFSPARAQSLGYRFDNEQMLLERAAEKPLFGWGGWGRNLIREAQSGRILSIPDGHWIIAFGTFGWIGYLAEMGILAGSLALLHLALRKTPQDEISPYISCISLILGATMVDMLVNDTLVPVTWMCAGAILGYAERILYPDLFAPRPRLFGGQQALAPSSAGARLTSLMK</sequence>
<comment type="caution">
    <text evidence="2">The sequence shown here is derived from an EMBL/GenBank/DDBJ whole genome shotgun (WGS) entry which is preliminary data.</text>
</comment>
<feature type="transmembrane region" description="Helical" evidence="1">
    <location>
        <begin position="285"/>
        <end position="303"/>
    </location>
</feature>
<protein>
    <recommendedName>
        <fullName evidence="4">O-antigen ligase</fullName>
    </recommendedName>
</protein>
<feature type="transmembrane region" description="Helical" evidence="1">
    <location>
        <begin position="84"/>
        <end position="102"/>
    </location>
</feature>
<dbReference type="PATRIC" id="fig|1768241.3.peg.2850"/>
<dbReference type="AlphaFoldDB" id="A0A132BXF2"/>
<proteinExistence type="predicted"/>
<evidence type="ECO:0008006" key="4">
    <source>
        <dbReference type="Google" id="ProtNLM"/>
    </source>
</evidence>
<gene>
    <name evidence="2" type="ORF">TRIHO_27240</name>
</gene>
<evidence type="ECO:0000313" key="2">
    <source>
        <dbReference type="EMBL" id="KUP92420.1"/>
    </source>
</evidence>
<feature type="transmembrane region" description="Helical" evidence="1">
    <location>
        <begin position="251"/>
        <end position="273"/>
    </location>
</feature>
<evidence type="ECO:0000256" key="1">
    <source>
        <dbReference type="SAM" id="Phobius"/>
    </source>
</evidence>
<organism evidence="2 3">
    <name type="scientific">Tritonibacter horizontis</name>
    <dbReference type="NCBI Taxonomy" id="1768241"/>
    <lineage>
        <taxon>Bacteria</taxon>
        <taxon>Pseudomonadati</taxon>
        <taxon>Pseudomonadota</taxon>
        <taxon>Alphaproteobacteria</taxon>
        <taxon>Rhodobacterales</taxon>
        <taxon>Paracoccaceae</taxon>
        <taxon>Tritonibacter</taxon>
    </lineage>
</organism>
<accession>A0A132BXF2</accession>
<dbReference type="EMBL" id="LPUY01000075">
    <property type="protein sequence ID" value="KUP92420.1"/>
    <property type="molecule type" value="Genomic_DNA"/>
</dbReference>
<dbReference type="Proteomes" id="UP000068382">
    <property type="component" value="Unassembled WGS sequence"/>
</dbReference>